<dbReference type="CDD" id="cd07043">
    <property type="entry name" value="STAS_anti-anti-sigma_factors"/>
    <property type="match status" value="1"/>
</dbReference>
<dbReference type="InterPro" id="IPR002645">
    <property type="entry name" value="STAS_dom"/>
</dbReference>
<dbReference type="NCBIfam" id="TIGR02886">
    <property type="entry name" value="spore_II_AA"/>
    <property type="match status" value="1"/>
</dbReference>
<evidence type="ECO:0000256" key="5">
    <source>
        <dbReference type="ARBA" id="ARBA00022969"/>
    </source>
</evidence>
<accession>A0ABN1KU37</accession>
<evidence type="ECO:0000313" key="8">
    <source>
        <dbReference type="EMBL" id="GAA0775590.1"/>
    </source>
</evidence>
<proteinExistence type="inferred from homology"/>
<dbReference type="Pfam" id="PF01740">
    <property type="entry name" value="STAS"/>
    <property type="match status" value="1"/>
</dbReference>
<evidence type="ECO:0000256" key="4">
    <source>
        <dbReference type="ARBA" id="ARBA00022553"/>
    </source>
</evidence>
<gene>
    <name evidence="8" type="primary">spoIIAA</name>
    <name evidence="8" type="ORF">GCM10008908_27360</name>
</gene>
<dbReference type="InterPro" id="IPR036513">
    <property type="entry name" value="STAS_dom_sf"/>
</dbReference>
<name>A0ABN1KU37_CLOSU</name>
<dbReference type="Proteomes" id="UP001501047">
    <property type="component" value="Unassembled WGS sequence"/>
</dbReference>
<organism evidence="8 9">
    <name type="scientific">Clostridium subterminale</name>
    <dbReference type="NCBI Taxonomy" id="1550"/>
    <lineage>
        <taxon>Bacteria</taxon>
        <taxon>Bacillati</taxon>
        <taxon>Bacillota</taxon>
        <taxon>Clostridia</taxon>
        <taxon>Eubacteriales</taxon>
        <taxon>Clostridiaceae</taxon>
        <taxon>Clostridium</taxon>
    </lineage>
</organism>
<dbReference type="PANTHER" id="PTHR33495:SF2">
    <property type="entry name" value="ANTI-SIGMA FACTOR ANTAGONIST TM_1081-RELATED"/>
    <property type="match status" value="1"/>
</dbReference>
<dbReference type="EMBL" id="BAAACI010000007">
    <property type="protein sequence ID" value="GAA0775590.1"/>
    <property type="molecule type" value="Genomic_DNA"/>
</dbReference>
<evidence type="ECO:0000256" key="6">
    <source>
        <dbReference type="RuleBase" id="RU003749"/>
    </source>
</evidence>
<keyword evidence="5" id="KW-0749">Sporulation</keyword>
<dbReference type="RefSeq" id="WP_343827026.1">
    <property type="nucleotide sequence ID" value="NZ_BAAACI010000007.1"/>
</dbReference>
<protein>
    <recommendedName>
        <fullName evidence="3 6">Anti-sigma F factor antagonist</fullName>
    </recommendedName>
    <alternativeName>
        <fullName evidence="6">Stage II sporulation protein</fullName>
    </alternativeName>
</protein>
<comment type="similarity">
    <text evidence="2 6">Belongs to the anti-sigma-factor antagonist family.</text>
</comment>
<keyword evidence="9" id="KW-1185">Reference proteome</keyword>
<evidence type="ECO:0000313" key="9">
    <source>
        <dbReference type="Proteomes" id="UP001501047"/>
    </source>
</evidence>
<dbReference type="InterPro" id="IPR014237">
    <property type="entry name" value="Anti-sigma_F_ant"/>
</dbReference>
<keyword evidence="4" id="KW-0597">Phosphoprotein</keyword>
<dbReference type="NCBIfam" id="TIGR00377">
    <property type="entry name" value="ant_ant_sig"/>
    <property type="match status" value="1"/>
</dbReference>
<comment type="function">
    <text evidence="1">In the phosphorylated form it could act as an anti-anti-sigma factor that counteracts SpoIIAB and thus releases sigma f from inhibition.</text>
</comment>
<feature type="domain" description="STAS" evidence="7">
    <location>
        <begin position="1"/>
        <end position="111"/>
    </location>
</feature>
<comment type="caution">
    <text evidence="8">The sequence shown here is derived from an EMBL/GenBank/DDBJ whole genome shotgun (WGS) entry which is preliminary data.</text>
</comment>
<evidence type="ECO:0000256" key="3">
    <source>
        <dbReference type="ARBA" id="ARBA00020784"/>
    </source>
</evidence>
<evidence type="ECO:0000256" key="2">
    <source>
        <dbReference type="ARBA" id="ARBA00009013"/>
    </source>
</evidence>
<dbReference type="InterPro" id="IPR003658">
    <property type="entry name" value="Anti-sigma_ant"/>
</dbReference>
<dbReference type="Gene3D" id="3.30.750.24">
    <property type="entry name" value="STAS domain"/>
    <property type="match status" value="1"/>
</dbReference>
<dbReference type="PROSITE" id="PS50801">
    <property type="entry name" value="STAS"/>
    <property type="match status" value="1"/>
</dbReference>
<dbReference type="PANTHER" id="PTHR33495">
    <property type="entry name" value="ANTI-SIGMA FACTOR ANTAGONIST TM_1081-RELATED-RELATED"/>
    <property type="match status" value="1"/>
</dbReference>
<evidence type="ECO:0000259" key="7">
    <source>
        <dbReference type="PROSITE" id="PS50801"/>
    </source>
</evidence>
<sequence length="111" mass="12557">MLLRFEPLDDKIVVTLQGELDHHSAEEVRTRVDDILDKDGYKALIFNFSGVNFMDSSGIGAVIGRYKKMSLRGGKVCLTNVTPTVKRIFELSGMFKIISMYENVEEALRNI</sequence>
<evidence type="ECO:0000256" key="1">
    <source>
        <dbReference type="ARBA" id="ARBA00001976"/>
    </source>
</evidence>
<dbReference type="SUPFAM" id="SSF52091">
    <property type="entry name" value="SpoIIaa-like"/>
    <property type="match status" value="1"/>
</dbReference>
<reference evidence="8 9" key="1">
    <citation type="journal article" date="2019" name="Int. J. Syst. Evol. Microbiol.">
        <title>The Global Catalogue of Microorganisms (GCM) 10K type strain sequencing project: providing services to taxonomists for standard genome sequencing and annotation.</title>
        <authorList>
            <consortium name="The Broad Institute Genomics Platform"/>
            <consortium name="The Broad Institute Genome Sequencing Center for Infectious Disease"/>
            <person name="Wu L."/>
            <person name="Ma J."/>
        </authorList>
    </citation>
    <scope>NUCLEOTIDE SEQUENCE [LARGE SCALE GENOMIC DNA]</scope>
    <source>
        <strain evidence="8 9">JCM 1417</strain>
    </source>
</reference>